<dbReference type="Gene3D" id="3.30.460.10">
    <property type="entry name" value="Beta Polymerase, domain 2"/>
    <property type="match status" value="1"/>
</dbReference>
<dbReference type="InterPro" id="IPR043519">
    <property type="entry name" value="NT_sf"/>
</dbReference>
<comment type="similarity">
    <text evidence="1">Belongs to the Iojap/RsfS family.</text>
</comment>
<evidence type="ECO:0000256" key="1">
    <source>
        <dbReference type="ARBA" id="ARBA00010574"/>
    </source>
</evidence>
<sequence length="237" mass="27109">MRAFRRGCGLKWAVSRERGTCPGKSRFSRGFGKAASPYADPAEKSRILNNFVTEFRRMNKNKRTALTAAQEARSSRRKRANKPRDSFAMETRAILESLEEGKCFDVEMYHTQQRLFSYDLMIVASGFSERQLYSVGYSIAKLAAQKGFSRARHGKTKPVSIEDGWVALDCKDVMVHLMTIEVREKEEWESHFANERVPKAYAHNPLDFNPTVNPEPDVAWFEEAASEEADARVTEDR</sequence>
<dbReference type="SUPFAM" id="SSF81301">
    <property type="entry name" value="Nucleotidyltransferase"/>
    <property type="match status" value="1"/>
</dbReference>
<dbReference type="EMBL" id="HBIV01025745">
    <property type="protein sequence ID" value="CAE0666867.1"/>
    <property type="molecule type" value="Transcribed_RNA"/>
</dbReference>
<feature type="region of interest" description="Disordered" evidence="2">
    <location>
        <begin position="62"/>
        <end position="85"/>
    </location>
</feature>
<organism evidence="3">
    <name type="scientific">Lotharella globosa</name>
    <dbReference type="NCBI Taxonomy" id="91324"/>
    <lineage>
        <taxon>Eukaryota</taxon>
        <taxon>Sar</taxon>
        <taxon>Rhizaria</taxon>
        <taxon>Cercozoa</taxon>
        <taxon>Chlorarachniophyceae</taxon>
        <taxon>Lotharella</taxon>
    </lineage>
</organism>
<evidence type="ECO:0000313" key="3">
    <source>
        <dbReference type="EMBL" id="CAE0666867.1"/>
    </source>
</evidence>
<dbReference type="PANTHER" id="PTHR21043:SF0">
    <property type="entry name" value="MITOCHONDRIAL ASSEMBLY OF RIBOSOMAL LARGE SUBUNIT PROTEIN 1"/>
    <property type="match status" value="1"/>
</dbReference>
<dbReference type="GO" id="GO:0090071">
    <property type="term" value="P:negative regulation of ribosome biogenesis"/>
    <property type="evidence" value="ECO:0007669"/>
    <property type="project" value="TreeGrafter"/>
</dbReference>
<evidence type="ECO:0008006" key="4">
    <source>
        <dbReference type="Google" id="ProtNLM"/>
    </source>
</evidence>
<dbReference type="Pfam" id="PF02410">
    <property type="entry name" value="RsfS"/>
    <property type="match status" value="1"/>
</dbReference>
<name>A0A7S4DS93_9EUKA</name>
<dbReference type="InterPro" id="IPR004394">
    <property type="entry name" value="Iojap/RsfS/C7orf30"/>
</dbReference>
<gene>
    <name evidence="3" type="ORF">LGLO00237_LOCUS18482</name>
</gene>
<reference evidence="3" key="1">
    <citation type="submission" date="2021-01" db="EMBL/GenBank/DDBJ databases">
        <authorList>
            <person name="Corre E."/>
            <person name="Pelletier E."/>
            <person name="Niang G."/>
            <person name="Scheremetjew M."/>
            <person name="Finn R."/>
            <person name="Kale V."/>
            <person name="Holt S."/>
            <person name="Cochrane G."/>
            <person name="Meng A."/>
            <person name="Brown T."/>
            <person name="Cohen L."/>
        </authorList>
    </citation>
    <scope>NUCLEOTIDE SEQUENCE</scope>
    <source>
        <strain evidence="3">CCCM811</strain>
    </source>
</reference>
<dbReference type="AlphaFoldDB" id="A0A7S4DS93"/>
<dbReference type="PANTHER" id="PTHR21043">
    <property type="entry name" value="IOJAP SUPERFAMILY ORTHOLOG"/>
    <property type="match status" value="1"/>
</dbReference>
<evidence type="ECO:0000256" key="2">
    <source>
        <dbReference type="SAM" id="MobiDB-lite"/>
    </source>
</evidence>
<dbReference type="GO" id="GO:0017148">
    <property type="term" value="P:negative regulation of translation"/>
    <property type="evidence" value="ECO:0007669"/>
    <property type="project" value="TreeGrafter"/>
</dbReference>
<accession>A0A7S4DS93</accession>
<proteinExistence type="inferred from homology"/>
<protein>
    <recommendedName>
        <fullName evidence="4">Ribosomal silencing factor RsfS</fullName>
    </recommendedName>
</protein>
<dbReference type="GO" id="GO:0043023">
    <property type="term" value="F:ribosomal large subunit binding"/>
    <property type="evidence" value="ECO:0007669"/>
    <property type="project" value="TreeGrafter"/>
</dbReference>